<keyword evidence="7" id="KW-0378">Hydrolase</keyword>
<evidence type="ECO:0000313" key="8">
    <source>
        <dbReference type="Proteomes" id="UP000241848"/>
    </source>
</evidence>
<dbReference type="PROSITE" id="PS00187">
    <property type="entry name" value="TPP_ENZYMES"/>
    <property type="match status" value="1"/>
</dbReference>
<dbReference type="GO" id="GO:0016823">
    <property type="term" value="F:hydrolase activity, acting on acid carbon-carbon bonds, in ketonic substances"/>
    <property type="evidence" value="ECO:0007669"/>
    <property type="project" value="InterPro"/>
</dbReference>
<comment type="caution">
    <text evidence="7">The sequence shown here is derived from an EMBL/GenBank/DDBJ whole genome shotgun (WGS) entry which is preliminary data.</text>
</comment>
<dbReference type="GO" id="GO:0050660">
    <property type="term" value="F:flavin adenine dinucleotide binding"/>
    <property type="evidence" value="ECO:0007669"/>
    <property type="project" value="TreeGrafter"/>
</dbReference>
<dbReference type="AlphaFoldDB" id="A0A2T2WN17"/>
<dbReference type="InterPro" id="IPR011766">
    <property type="entry name" value="TPP_enzyme_TPP-bd"/>
</dbReference>
<dbReference type="InterPro" id="IPR045229">
    <property type="entry name" value="TPP_enz"/>
</dbReference>
<reference evidence="7 8" key="1">
    <citation type="journal article" date="2014" name="BMC Genomics">
        <title>Comparison of environmental and isolate Sulfobacillus genomes reveals diverse carbon, sulfur, nitrogen, and hydrogen metabolisms.</title>
        <authorList>
            <person name="Justice N.B."/>
            <person name="Norman A."/>
            <person name="Brown C.T."/>
            <person name="Singh A."/>
            <person name="Thomas B.C."/>
            <person name="Banfield J.F."/>
        </authorList>
    </citation>
    <scope>NUCLEOTIDE SEQUENCE [LARGE SCALE GENOMIC DNA]</scope>
    <source>
        <strain evidence="7">AMDSBA3</strain>
    </source>
</reference>
<evidence type="ECO:0000313" key="7">
    <source>
        <dbReference type="EMBL" id="PSR23635.1"/>
    </source>
</evidence>
<keyword evidence="2 3" id="KW-0786">Thiamine pyrophosphate</keyword>
<dbReference type="GO" id="GO:0009097">
    <property type="term" value="P:isoleucine biosynthetic process"/>
    <property type="evidence" value="ECO:0007669"/>
    <property type="project" value="TreeGrafter"/>
</dbReference>
<dbReference type="Gene3D" id="3.40.50.1220">
    <property type="entry name" value="TPP-binding domain"/>
    <property type="match status" value="1"/>
</dbReference>
<evidence type="ECO:0000259" key="4">
    <source>
        <dbReference type="Pfam" id="PF00205"/>
    </source>
</evidence>
<dbReference type="InterPro" id="IPR012000">
    <property type="entry name" value="Thiamin_PyroP_enz_cen_dom"/>
</dbReference>
<dbReference type="Pfam" id="PF02775">
    <property type="entry name" value="TPP_enzyme_C"/>
    <property type="match status" value="1"/>
</dbReference>
<dbReference type="Gene3D" id="3.40.50.970">
    <property type="match status" value="2"/>
</dbReference>
<dbReference type="InterPro" id="IPR012001">
    <property type="entry name" value="Thiamin_PyroP_enz_TPP-bd_dom"/>
</dbReference>
<accession>A0A2T2WN17</accession>
<dbReference type="Pfam" id="PF02776">
    <property type="entry name" value="TPP_enzyme_N"/>
    <property type="match status" value="1"/>
</dbReference>
<evidence type="ECO:0000256" key="3">
    <source>
        <dbReference type="RuleBase" id="RU362132"/>
    </source>
</evidence>
<feature type="domain" description="Thiamine pyrophosphate enzyme central" evidence="4">
    <location>
        <begin position="214"/>
        <end position="347"/>
    </location>
</feature>
<dbReference type="SUPFAM" id="SSF52467">
    <property type="entry name" value="DHS-like NAD/FAD-binding domain"/>
    <property type="match status" value="1"/>
</dbReference>
<evidence type="ECO:0000259" key="6">
    <source>
        <dbReference type="Pfam" id="PF02776"/>
    </source>
</evidence>
<dbReference type="PANTHER" id="PTHR18968:SF9">
    <property type="entry name" value="3D-(3,5_4)-TRIHYDROXYCYCLOHEXANE-1,2-DIONE HYDROLASE"/>
    <property type="match status" value="1"/>
</dbReference>
<dbReference type="GO" id="GO:0030976">
    <property type="term" value="F:thiamine pyrophosphate binding"/>
    <property type="evidence" value="ECO:0007669"/>
    <property type="project" value="InterPro"/>
</dbReference>
<dbReference type="GO" id="GO:0019310">
    <property type="term" value="P:inositol catabolic process"/>
    <property type="evidence" value="ECO:0007669"/>
    <property type="project" value="InterPro"/>
</dbReference>
<dbReference type="Proteomes" id="UP000241848">
    <property type="component" value="Unassembled WGS sequence"/>
</dbReference>
<dbReference type="GO" id="GO:0005948">
    <property type="term" value="C:acetolactate synthase complex"/>
    <property type="evidence" value="ECO:0007669"/>
    <property type="project" value="TreeGrafter"/>
</dbReference>
<feature type="domain" description="Thiamine pyrophosphate enzyme N-terminal TPP-binding" evidence="6">
    <location>
        <begin position="1"/>
        <end position="125"/>
    </location>
</feature>
<evidence type="ECO:0000256" key="1">
    <source>
        <dbReference type="ARBA" id="ARBA00007812"/>
    </source>
</evidence>
<dbReference type="GO" id="GO:0009099">
    <property type="term" value="P:L-valine biosynthetic process"/>
    <property type="evidence" value="ECO:0007669"/>
    <property type="project" value="TreeGrafter"/>
</dbReference>
<dbReference type="EMBL" id="PXYV01000004">
    <property type="protein sequence ID" value="PSR23635.1"/>
    <property type="molecule type" value="Genomic_DNA"/>
</dbReference>
<dbReference type="InterPro" id="IPR000399">
    <property type="entry name" value="TPP-bd_CS"/>
</dbReference>
<name>A0A2T2WN17_9FIRM</name>
<dbReference type="NCBIfam" id="TIGR04377">
    <property type="entry name" value="myo_inos_iolD"/>
    <property type="match status" value="1"/>
</dbReference>
<comment type="similarity">
    <text evidence="1 3">Belongs to the TPP enzyme family.</text>
</comment>
<dbReference type="InterPro" id="IPR029061">
    <property type="entry name" value="THDP-binding"/>
</dbReference>
<organism evidence="7 8">
    <name type="scientific">Sulfobacillus acidophilus</name>
    <dbReference type="NCBI Taxonomy" id="53633"/>
    <lineage>
        <taxon>Bacteria</taxon>
        <taxon>Bacillati</taxon>
        <taxon>Bacillota</taxon>
        <taxon>Clostridia</taxon>
        <taxon>Eubacteriales</taxon>
        <taxon>Clostridiales Family XVII. Incertae Sedis</taxon>
        <taxon>Sulfobacillus</taxon>
    </lineage>
</organism>
<dbReference type="GO" id="GO:0000287">
    <property type="term" value="F:magnesium ion binding"/>
    <property type="evidence" value="ECO:0007669"/>
    <property type="project" value="InterPro"/>
</dbReference>
<protein>
    <submittedName>
        <fullName evidence="7">3D-(3,5/4)-trihydroxycyclohexane-1,2-dione acylhydrolase (Decyclizing)</fullName>
    </submittedName>
</protein>
<evidence type="ECO:0000259" key="5">
    <source>
        <dbReference type="Pfam" id="PF02775"/>
    </source>
</evidence>
<dbReference type="Pfam" id="PF00205">
    <property type="entry name" value="TPP_enzyme_M"/>
    <property type="match status" value="1"/>
</dbReference>
<sequence length="615" mass="66578">MTVAQALLRYLDQQYVERDGVEHKFVAGVLGIFGHGNVLGLGEALEQKVCGLKFVQGHNEQGMVHAAVAYAKQKNRLGMWACTSSIGPGALNMVTAAAGATINRLPVLLLPGDYFADRQPDPVLQQLEGNTDRTASVNDAFKPVSVYWDRITRPEQLIASLTQAMVVLTDPSATGAVTIALPQDVQTESWDFPAAWLERRVWPIRRQAPGLELDGVVDLIRQAAHPLAIAGGGVKYSGAETVLADFAARFHIPVVETQAGKGSLPWNHPWNLGGVGVTGSQPGNALASDADFILAVGTRLTDFTTASKQAFQNPQAVVATININRMDAYKLRAVPLIADARVGLQDLMDRLGRAKYRSAYENDAVADAKRNWDAEVDRWYHASNQSGLTQTEVLGVLNEMLGPDDVIVAAAGSLPGDLHRLWRCVGVDNYHLEYGFSCMGYEVAGALGVKWAQPDRSVFALVGDGSFLLLHSELYTSLQEDTPITIIVLDNQGFGSINALQKAHGSQGFGTEFRRRNPLSGDLNGDCLDVDFAHIGQALGARGLRVTTRDQLSEAILKARQPGPSTVIDVKVLPGTATDSYGGWWRVDVASTSTSADVRRAFDVSQEELKKVWWT</sequence>
<proteinExistence type="inferred from homology"/>
<dbReference type="InterPro" id="IPR029035">
    <property type="entry name" value="DHS-like_NAD/FAD-binding_dom"/>
</dbReference>
<dbReference type="GO" id="GO:0003984">
    <property type="term" value="F:acetolactate synthase activity"/>
    <property type="evidence" value="ECO:0007669"/>
    <property type="project" value="TreeGrafter"/>
</dbReference>
<gene>
    <name evidence="7" type="primary">iolD</name>
    <name evidence="7" type="ORF">C7B45_02385</name>
</gene>
<dbReference type="CDD" id="cd07035">
    <property type="entry name" value="TPP_PYR_POX_like"/>
    <property type="match status" value="1"/>
</dbReference>
<dbReference type="InterPro" id="IPR030817">
    <property type="entry name" value="Myo_inos_IolD"/>
</dbReference>
<dbReference type="PANTHER" id="PTHR18968">
    <property type="entry name" value="THIAMINE PYROPHOSPHATE ENZYMES"/>
    <property type="match status" value="1"/>
</dbReference>
<evidence type="ECO:0000256" key="2">
    <source>
        <dbReference type="ARBA" id="ARBA00023052"/>
    </source>
</evidence>
<feature type="domain" description="Thiamine pyrophosphate enzyme TPP-binding" evidence="5">
    <location>
        <begin position="411"/>
        <end position="570"/>
    </location>
</feature>
<dbReference type="SUPFAM" id="SSF52518">
    <property type="entry name" value="Thiamin diphosphate-binding fold (THDP-binding)"/>
    <property type="match status" value="2"/>
</dbReference>